<dbReference type="Pfam" id="PF05860">
    <property type="entry name" value="TPS"/>
    <property type="match status" value="1"/>
</dbReference>
<sequence length="1761" mass="180323">MKKVLVTLAVFGWTAAVSEKTLHAQGIVSAGDGTGTIITPDENQLNIQGGSLSQDGSNLFHSFEQFGLQEGQIANFLSQPSIQNILGRVVGGNPSIINGLIQVTGGNSNLYLLNPAGIVFGVQASLNVPSDFIATTATGIGFSEKNWFNAVGGNDYPSLIGTPSQFAFDSVQPGSVINAGNLTVSPRQHLTLLGGTVINTGQLTAPSGTITLAAVPGENRVRISQTGHLLSLEIEAPRNQAGQLLSITPLNLPTLLTGVPASLETGLSVSPTGAVQLSHSGTTIPTDLGSAIASGTLNTSSPVTQGSSPSGVGGSINVFGNKVGVISANLNASGTHGGGTVRVGGDFQGLGTVPNASRTFISADSSIQADALLHGNGGRVIAWADQLTGFAGQVTARGGAHSGNGGFVEISGKQDLAFQGQVDVGATQGVSGTILFDPTNITIVPTGANDNQLNANVPNANDPAGAIFADDGGAVDFTLSAGVLAAQTGNIILEATNNITIAPGLSLNFASPGGTITLKADADNNQVGSFSMDQTQSITAAGRNITISGASVTAGTIATFTNDGVGNPAGNINITATNGDVNAVSLRADSEPPTGSSGNGGNITVNASGLINITGTIEADSQTSRNSTASPGNGGNVILNAGKGIAADVIDTRSQTNGFGLRTGNAGNISLTTTEGDITTNLLFLPALVDNLNGIGDAGNAGNLTINAPQGNIRVNTPFEGIVSQALGGAISGNAGNAGAIALNAGGDISISGAVGINASSQANQGSSGNGANVTLNAGSGNISFSGSTINTSSRSQSGGSINLTGNVTLNQPTVTLNSTGPASNGNITFNGSLDGTTTGAQNLIVNSGNGTITFNGIGQRVPLGNLTLNSTGLIQLAGDYTFLNGYRFNNPVTLIGNTTINTPRWLVFNSILAAGINNLTLNANGIDFLQAVSGTGNLILQPFTPDRAIVLGGSVDTSLTTLDLIARDLAALQPGFNSITIGSASGSGAIILAGNTTFNAPVILRSPVGNGSINTSGFTLTGTNNATISLFANQGITTGDIINPGRAITLTSFLGNINTSAGTLNSSSSTTQGGNITLKSDNGAITTGNLNASGLTDGGNITLNAQTQITAGQINTSGAFGQGGNVLFVPSGAVQVSSINAQGGTQGGSVDITTDSLFRATSTFKAANGELVSISTLGGNRGGDITIRHGGGGIIPFDVGNATVNGTAGTLTSGEFTIAPLASFPFTYTQGNIRIISVNPPAILPTPPAILPTPPAVLPTPPAVLPNPPAVLPTPVPTVSTPFLTPVQPPSTPPTSKQTINPIGQLLVQAELEKLPLLPDNDLGALPIDQSLSDEFAQGLGLGKTRPVTLSQARNLLRQVESATGIKPALIYAVFVPSTITPVPTTERENRSAGVEEIQSHLLRSLTPDANVSAASWQQERLELILITAQGNPIRRSVNATRAEVAQMAQEFRSQVSDRTNRSGFLVPAQQMYRWLTAPLEKDLQQRNIKNLVYIMDTGLRSIPLAALHDGQNFIIERYSVGLMPSLSLTDTRYVSVKNTSVLAMGASQFVGQSPLPAVPVELSTIVGKLWSGKSYLNDSFTLENLKAARQEASYGIIHLATHAEFKISHPRKSYIQFWNSQLHLDQLRQLVLKKPPVELLVLSACRTALGDEQIELGFAGLAVQAGVKSVLGSLWYVSDQGTLGLMAEFYDQLKQAPIKAEALRRTQLAMLKGEVRLQEGNLIISTGRFPLPPTLASLGNSELSHPYYWSAFTMIGNPW</sequence>
<dbReference type="RefSeq" id="WP_015183853.1">
    <property type="nucleotide sequence ID" value="NC_019738.1"/>
</dbReference>
<dbReference type="eggNOG" id="COG4995">
    <property type="taxonomic scope" value="Bacteria"/>
</dbReference>
<keyword evidence="3" id="KW-1185">Reference proteome</keyword>
<organism evidence="2 3">
    <name type="scientific">Allocoleopsis franciscana PCC 7113</name>
    <dbReference type="NCBI Taxonomy" id="1173027"/>
    <lineage>
        <taxon>Bacteria</taxon>
        <taxon>Bacillati</taxon>
        <taxon>Cyanobacteriota</taxon>
        <taxon>Cyanophyceae</taxon>
        <taxon>Coleofasciculales</taxon>
        <taxon>Coleofasciculaceae</taxon>
        <taxon>Allocoleopsis</taxon>
        <taxon>Allocoleopsis franciscana</taxon>
    </lineage>
</organism>
<dbReference type="HOGENOM" id="CLU_001178_0_0_3"/>
<dbReference type="InterPro" id="IPR012334">
    <property type="entry name" value="Pectin_lyas_fold"/>
</dbReference>
<dbReference type="eggNOG" id="COG3210">
    <property type="taxonomic scope" value="Bacteria"/>
</dbReference>
<dbReference type="OrthoDB" id="433405at2"/>
<dbReference type="EMBL" id="CP003630">
    <property type="protein sequence ID" value="AFZ19717.1"/>
    <property type="molecule type" value="Genomic_DNA"/>
</dbReference>
<dbReference type="PATRIC" id="fig|1173027.3.peg.4423"/>
<dbReference type="KEGG" id="mic:Mic7113_4012"/>
<dbReference type="SUPFAM" id="SSF51126">
    <property type="entry name" value="Pectin lyase-like"/>
    <property type="match status" value="1"/>
</dbReference>
<dbReference type="NCBIfam" id="TIGR01901">
    <property type="entry name" value="adhes_NPXG"/>
    <property type="match status" value="1"/>
</dbReference>
<name>K9WJL4_9CYAN</name>
<protein>
    <submittedName>
        <fullName evidence="2">Filamentous hemagglutinin family N-terminal domain protein</fullName>
    </submittedName>
</protein>
<feature type="domain" description="Filamentous haemagglutinin FhaB/tRNA nuclease CdiA-like TPS" evidence="1">
    <location>
        <begin position="29"/>
        <end position="143"/>
    </location>
</feature>
<dbReference type="SMART" id="SM00912">
    <property type="entry name" value="Haemagg_act"/>
    <property type="match status" value="1"/>
</dbReference>
<dbReference type="InterPro" id="IPR008638">
    <property type="entry name" value="FhaB/CdiA-like_TPS"/>
</dbReference>
<reference evidence="2 3" key="1">
    <citation type="submission" date="2012-06" db="EMBL/GenBank/DDBJ databases">
        <title>Finished chromosome of genome of Microcoleus sp. PCC 7113.</title>
        <authorList>
            <consortium name="US DOE Joint Genome Institute"/>
            <person name="Gugger M."/>
            <person name="Coursin T."/>
            <person name="Rippka R."/>
            <person name="Tandeau De Marsac N."/>
            <person name="Huntemann M."/>
            <person name="Wei C.-L."/>
            <person name="Han J."/>
            <person name="Detter J.C."/>
            <person name="Han C."/>
            <person name="Tapia R."/>
            <person name="Chen A."/>
            <person name="Kyrpides N."/>
            <person name="Mavromatis K."/>
            <person name="Markowitz V."/>
            <person name="Szeto E."/>
            <person name="Ivanova N."/>
            <person name="Pagani I."/>
            <person name="Pati A."/>
            <person name="Goodwin L."/>
            <person name="Nordberg H.P."/>
            <person name="Cantor M.N."/>
            <person name="Hua S.X."/>
            <person name="Woyke T."/>
            <person name="Kerfeld C.A."/>
        </authorList>
    </citation>
    <scope>NUCLEOTIDE SEQUENCE [LARGE SCALE GENOMIC DNA]</scope>
    <source>
        <strain evidence="2 3">PCC 7113</strain>
    </source>
</reference>
<dbReference type="STRING" id="1173027.Mic7113_4012"/>
<dbReference type="Pfam" id="PF12770">
    <property type="entry name" value="CHAT"/>
    <property type="match status" value="1"/>
</dbReference>
<dbReference type="InterPro" id="IPR011050">
    <property type="entry name" value="Pectin_lyase_fold/virulence"/>
</dbReference>
<evidence type="ECO:0000313" key="2">
    <source>
        <dbReference type="EMBL" id="AFZ19717.1"/>
    </source>
</evidence>
<accession>K9WJL4</accession>
<dbReference type="Proteomes" id="UP000010471">
    <property type="component" value="Chromosome"/>
</dbReference>
<evidence type="ECO:0000259" key="1">
    <source>
        <dbReference type="SMART" id="SM00912"/>
    </source>
</evidence>
<proteinExistence type="predicted"/>
<dbReference type="Gene3D" id="2.160.20.10">
    <property type="entry name" value="Single-stranded right-handed beta-helix, Pectin lyase-like"/>
    <property type="match status" value="1"/>
</dbReference>
<evidence type="ECO:0000313" key="3">
    <source>
        <dbReference type="Proteomes" id="UP000010471"/>
    </source>
</evidence>
<gene>
    <name evidence="2" type="ORF">Mic7113_4012</name>
</gene>
<dbReference type="InterPro" id="IPR024983">
    <property type="entry name" value="CHAT_dom"/>
</dbReference>